<dbReference type="GO" id="GO:0004176">
    <property type="term" value="F:ATP-dependent peptidase activity"/>
    <property type="evidence" value="ECO:0007669"/>
    <property type="project" value="InterPro"/>
</dbReference>
<dbReference type="Pfam" id="PF00004">
    <property type="entry name" value="AAA"/>
    <property type="match status" value="1"/>
</dbReference>
<sequence>MRINPERCMPTKIPRRLVVDRVTRLTTLSTEQAAQHVYDRIAARRVEPSGAMSDDDFRTLFLEVHLVTKERIARLITRLKSRRPAHQFPPKISAVETKSVARLSRYGHLIDLSHDEIDIAISGIHERAPWMRGASVAAMQGARATAGAGTRLPPMLLVGPPGTGKTTWATGLAAALGLPSIVISATTRGLFALSGVESGWTTARSGDLISHMLTTGVGNPVVVIDEIDKAAGGARTTAGQAMPGIADALLEMIESATASAWSCPYLGARFDISNASWIMTANDLSRVPKPLLDRVRVIEIGPPTRSEAAEIARRRAAEKLGDEVADDVAAAVYAAHREGSFSLRSIDKLIVAASGLARPALH</sequence>
<dbReference type="GO" id="GO:0005524">
    <property type="term" value="F:ATP binding"/>
    <property type="evidence" value="ECO:0007669"/>
    <property type="project" value="InterPro"/>
</dbReference>
<gene>
    <name evidence="2" type="ORF">PYTT13_12700</name>
</gene>
<dbReference type="GO" id="GO:0004252">
    <property type="term" value="F:serine-type endopeptidase activity"/>
    <property type="evidence" value="ECO:0007669"/>
    <property type="project" value="InterPro"/>
</dbReference>
<feature type="domain" description="AAA+ ATPase" evidence="1">
    <location>
        <begin position="151"/>
        <end position="304"/>
    </location>
</feature>
<organism evidence="2 3">
    <name type="scientific">Paracoccus yeei</name>
    <dbReference type="NCBI Taxonomy" id="147645"/>
    <lineage>
        <taxon>Bacteria</taxon>
        <taxon>Pseudomonadati</taxon>
        <taxon>Pseudomonadota</taxon>
        <taxon>Alphaproteobacteria</taxon>
        <taxon>Rhodobacterales</taxon>
        <taxon>Paracoccaceae</taxon>
        <taxon>Paracoccus</taxon>
    </lineage>
</organism>
<protein>
    <recommendedName>
        <fullName evidence="1">AAA+ ATPase domain-containing protein</fullName>
    </recommendedName>
</protein>
<dbReference type="Proteomes" id="UP000229314">
    <property type="component" value="Chromosome"/>
</dbReference>
<evidence type="ECO:0000313" key="2">
    <source>
        <dbReference type="EMBL" id="ATQ56568.1"/>
    </source>
</evidence>
<name>A0A2D2C235_9RHOB</name>
<dbReference type="EMBL" id="CP024422">
    <property type="protein sequence ID" value="ATQ56568.1"/>
    <property type="molecule type" value="Genomic_DNA"/>
</dbReference>
<dbReference type="InterPro" id="IPR027065">
    <property type="entry name" value="Lon_Prtase"/>
</dbReference>
<dbReference type="PANTHER" id="PTHR10046">
    <property type="entry name" value="ATP DEPENDENT LON PROTEASE FAMILY MEMBER"/>
    <property type="match status" value="1"/>
</dbReference>
<dbReference type="InterPro" id="IPR027417">
    <property type="entry name" value="P-loop_NTPase"/>
</dbReference>
<dbReference type="AlphaFoldDB" id="A0A2D2C235"/>
<dbReference type="GO" id="GO:0030163">
    <property type="term" value="P:protein catabolic process"/>
    <property type="evidence" value="ECO:0007669"/>
    <property type="project" value="InterPro"/>
</dbReference>
<dbReference type="InterPro" id="IPR003593">
    <property type="entry name" value="AAA+_ATPase"/>
</dbReference>
<dbReference type="SMART" id="SM00382">
    <property type="entry name" value="AAA"/>
    <property type="match status" value="1"/>
</dbReference>
<reference evidence="2 3" key="1">
    <citation type="submission" date="2017-10" db="EMBL/GenBank/DDBJ databases">
        <title>Complete genome sequence of Paracoccus yeei TT13 isolated from human skin.</title>
        <authorList>
            <person name="Lee K."/>
            <person name="Lim J.Y."/>
            <person name="Hwang I."/>
        </authorList>
    </citation>
    <scope>NUCLEOTIDE SEQUENCE [LARGE SCALE GENOMIC DNA]</scope>
    <source>
        <strain evidence="2 3">TT13</strain>
    </source>
</reference>
<evidence type="ECO:0000259" key="1">
    <source>
        <dbReference type="SMART" id="SM00382"/>
    </source>
</evidence>
<dbReference type="InterPro" id="IPR003959">
    <property type="entry name" value="ATPase_AAA_core"/>
</dbReference>
<dbReference type="SUPFAM" id="SSF52540">
    <property type="entry name" value="P-loop containing nucleoside triphosphate hydrolases"/>
    <property type="match status" value="1"/>
</dbReference>
<proteinExistence type="predicted"/>
<dbReference type="GO" id="GO:0016887">
    <property type="term" value="F:ATP hydrolysis activity"/>
    <property type="evidence" value="ECO:0007669"/>
    <property type="project" value="InterPro"/>
</dbReference>
<dbReference type="Gene3D" id="3.40.50.300">
    <property type="entry name" value="P-loop containing nucleotide triphosphate hydrolases"/>
    <property type="match status" value="1"/>
</dbReference>
<accession>A0A2D2C235</accession>
<evidence type="ECO:0000313" key="3">
    <source>
        <dbReference type="Proteomes" id="UP000229314"/>
    </source>
</evidence>